<dbReference type="EMBL" id="CM007904">
    <property type="protein sequence ID" value="OTF93957.1"/>
    <property type="molecule type" value="Genomic_DNA"/>
</dbReference>
<evidence type="ECO:0000313" key="5">
    <source>
        <dbReference type="Proteomes" id="UP000215914"/>
    </source>
</evidence>
<dbReference type="STRING" id="4232.A0A251S557"/>
<dbReference type="AlphaFoldDB" id="A0A251S557"/>
<proteinExistence type="predicted"/>
<dbReference type="Pfam" id="PF14309">
    <property type="entry name" value="DUF4378"/>
    <property type="match status" value="1"/>
</dbReference>
<evidence type="ECO:0000256" key="1">
    <source>
        <dbReference type="SAM" id="MobiDB-lite"/>
    </source>
</evidence>
<feature type="region of interest" description="Disordered" evidence="1">
    <location>
        <begin position="296"/>
        <end position="361"/>
    </location>
</feature>
<dbReference type="PANTHER" id="PTHR31680:SF17">
    <property type="entry name" value="DUF4378 DOMAIN-CONTAINING PROTEIN"/>
    <property type="match status" value="1"/>
</dbReference>
<accession>A0A251S557</accession>
<dbReference type="GO" id="GO:0051513">
    <property type="term" value="P:regulation of monopolar cell growth"/>
    <property type="evidence" value="ECO:0007669"/>
    <property type="project" value="InterPro"/>
</dbReference>
<dbReference type="PANTHER" id="PTHR31680">
    <property type="entry name" value="LONGIFOLIA PROTEIN"/>
    <property type="match status" value="1"/>
</dbReference>
<dbReference type="InterPro" id="IPR025486">
    <property type="entry name" value="DUF4378"/>
</dbReference>
<dbReference type="Gramene" id="mRNA:HanXRQr2_Chr15g0674961">
    <property type="protein sequence ID" value="mRNA:HanXRQr2_Chr15g0674961"/>
    <property type="gene ID" value="HanXRQr2_Chr15g0674961"/>
</dbReference>
<evidence type="ECO:0000259" key="2">
    <source>
        <dbReference type="Pfam" id="PF14309"/>
    </source>
</evidence>
<keyword evidence="5" id="KW-1185">Reference proteome</keyword>
<dbReference type="Proteomes" id="UP000215914">
    <property type="component" value="Chromosome 15"/>
</dbReference>
<reference evidence="4" key="2">
    <citation type="submission" date="2017-02" db="EMBL/GenBank/DDBJ databases">
        <title>Sunflower complete genome.</title>
        <authorList>
            <person name="Langlade N."/>
            <person name="Munos S."/>
        </authorList>
    </citation>
    <scope>NUCLEOTIDE SEQUENCE [LARGE SCALE GENOMIC DNA]</scope>
    <source>
        <tissue evidence="4">Leaves</tissue>
    </source>
</reference>
<evidence type="ECO:0000313" key="3">
    <source>
        <dbReference type="EMBL" id="KAF5762978.1"/>
    </source>
</evidence>
<dbReference type="EMBL" id="MNCJ02000330">
    <property type="protein sequence ID" value="KAF5762978.1"/>
    <property type="molecule type" value="Genomic_DNA"/>
</dbReference>
<feature type="compositionally biased region" description="Low complexity" evidence="1">
    <location>
        <begin position="352"/>
        <end position="361"/>
    </location>
</feature>
<evidence type="ECO:0000313" key="4">
    <source>
        <dbReference type="EMBL" id="OTF93957.1"/>
    </source>
</evidence>
<feature type="domain" description="DUF4378" evidence="2">
    <location>
        <begin position="472"/>
        <end position="613"/>
    </location>
</feature>
<dbReference type="InterPro" id="IPR033334">
    <property type="entry name" value="LNG1/2"/>
</dbReference>
<reference evidence="3 5" key="1">
    <citation type="journal article" date="2017" name="Nature">
        <title>The sunflower genome provides insights into oil metabolism, flowering and Asterid evolution.</title>
        <authorList>
            <person name="Badouin H."/>
            <person name="Gouzy J."/>
            <person name="Grassa C.J."/>
            <person name="Murat F."/>
            <person name="Staton S.E."/>
            <person name="Cottret L."/>
            <person name="Lelandais-Briere C."/>
            <person name="Owens G.L."/>
            <person name="Carrere S."/>
            <person name="Mayjonade B."/>
            <person name="Legrand L."/>
            <person name="Gill N."/>
            <person name="Kane N.C."/>
            <person name="Bowers J.E."/>
            <person name="Hubner S."/>
            <person name="Bellec A."/>
            <person name="Berard A."/>
            <person name="Berges H."/>
            <person name="Blanchet N."/>
            <person name="Boniface M.C."/>
            <person name="Brunel D."/>
            <person name="Catrice O."/>
            <person name="Chaidir N."/>
            <person name="Claudel C."/>
            <person name="Donnadieu C."/>
            <person name="Faraut T."/>
            <person name="Fievet G."/>
            <person name="Helmstetter N."/>
            <person name="King M."/>
            <person name="Knapp S.J."/>
            <person name="Lai Z."/>
            <person name="Le Paslier M.C."/>
            <person name="Lippi Y."/>
            <person name="Lorenzon L."/>
            <person name="Mandel J.R."/>
            <person name="Marage G."/>
            <person name="Marchand G."/>
            <person name="Marquand E."/>
            <person name="Bret-Mestries E."/>
            <person name="Morien E."/>
            <person name="Nambeesan S."/>
            <person name="Nguyen T."/>
            <person name="Pegot-Espagnet P."/>
            <person name="Pouilly N."/>
            <person name="Raftis F."/>
            <person name="Sallet E."/>
            <person name="Schiex T."/>
            <person name="Thomas J."/>
            <person name="Vandecasteele C."/>
            <person name="Vares D."/>
            <person name="Vear F."/>
            <person name="Vautrin S."/>
            <person name="Crespi M."/>
            <person name="Mangin B."/>
            <person name="Burke J.M."/>
            <person name="Salse J."/>
            <person name="Munos S."/>
            <person name="Vincourt P."/>
            <person name="Rieseberg L.H."/>
            <person name="Langlade N.B."/>
        </authorList>
    </citation>
    <scope>NUCLEOTIDE SEQUENCE [LARGE SCALE GENOMIC DNA]</scope>
    <source>
        <strain evidence="5">cv. SF193</strain>
        <tissue evidence="3">Leaves</tissue>
    </source>
</reference>
<dbReference type="OMA" id="LVGYVCR"/>
<dbReference type="FunCoup" id="A0A251S557">
    <property type="interactions" value="648"/>
</dbReference>
<reference evidence="3" key="3">
    <citation type="submission" date="2020-06" db="EMBL/GenBank/DDBJ databases">
        <title>Helianthus annuus Genome sequencing and assembly Release 2.</title>
        <authorList>
            <person name="Gouzy J."/>
            <person name="Langlade N."/>
            <person name="Munos S."/>
        </authorList>
    </citation>
    <scope>NUCLEOTIDE SEQUENCE</scope>
    <source>
        <tissue evidence="3">Leaves</tissue>
    </source>
</reference>
<dbReference type="InParanoid" id="A0A251S557"/>
<feature type="compositionally biased region" description="Polar residues" evidence="1">
    <location>
        <begin position="331"/>
        <end position="340"/>
    </location>
</feature>
<dbReference type="OrthoDB" id="1929599at2759"/>
<name>A0A251S557_HELAN</name>
<gene>
    <name evidence="4" type="ORF">HannXRQ_Chr15g0466901</name>
    <name evidence="3" type="ORF">HanXRQr2_Chr15g0674961</name>
</gene>
<sequence>MAELVHRHNDKKRMEKQIGCMSSFLHIFDRQQILARKRIHSAKRLTPSVGESPEPISSGDSQEFCKELEKLEPEKDRTMYPVKCINELDSMPTVSVVARLMGLESLSTTLEKPIRRTGSESRVSRDPVHSKYIDIDCNNFQVKQPNQAHNLKPECSRTSPRSLENRVALTIDGELEKRLKMRGMDEQFNDLNALKQILEVLQLKGLLHSTNRSNRDSQQNFVYDPNESSIQLKKWRSLAAKVDQHRSVNDRSVRIPARVATTSTNRIESNLKSCNSIVKRRPLSIEIERRSIASSNISTSPLDSPKLTPKKPGSGYHSITNRSPRHHKLTESNSVNSPKQNFIKKDVRDNESSPISKSIAKSASATNLEVSEWNGYKDGKLLLERCDKLLHSIAEMNNASSASESPPSSAAVLPSPVSVLDPGFDKDESSSPSYSIDFKASPAIDFDDDNWTTQISPTQQQEHEELISDDSDFIYISKILRAPQYLRDNPNVFLSIEKQFYDSKNISDDVFNISKGHRKLVFDVISEMLDRNRQMPPWKVSIRDSRASVKQIWNEFQKIRELIINTGDDIDLLELIARVLKKEVEVKDWDDYPIETSEVILDVERLIFKDLVGDLIGDLVEFSGECVFSRTRRKLVF</sequence>
<organism evidence="4 5">
    <name type="scientific">Helianthus annuus</name>
    <name type="common">Common sunflower</name>
    <dbReference type="NCBI Taxonomy" id="4232"/>
    <lineage>
        <taxon>Eukaryota</taxon>
        <taxon>Viridiplantae</taxon>
        <taxon>Streptophyta</taxon>
        <taxon>Embryophyta</taxon>
        <taxon>Tracheophyta</taxon>
        <taxon>Spermatophyta</taxon>
        <taxon>Magnoliopsida</taxon>
        <taxon>eudicotyledons</taxon>
        <taxon>Gunneridae</taxon>
        <taxon>Pentapetalae</taxon>
        <taxon>asterids</taxon>
        <taxon>campanulids</taxon>
        <taxon>Asterales</taxon>
        <taxon>Asteraceae</taxon>
        <taxon>Asteroideae</taxon>
        <taxon>Heliantheae alliance</taxon>
        <taxon>Heliantheae</taxon>
        <taxon>Helianthus</taxon>
    </lineage>
</organism>
<protein>
    <recommendedName>
        <fullName evidence="2">DUF4378 domain-containing protein</fullName>
    </recommendedName>
</protein>